<dbReference type="EMBL" id="OA569432">
    <property type="protein sequence ID" value="CAD7202491.1"/>
    <property type="molecule type" value="Genomic_DNA"/>
</dbReference>
<dbReference type="PANTHER" id="PTHR10773">
    <property type="entry name" value="DNA-DIRECTED RNA POLYMERASES I, II, AND III SUBUNIT RPABC2"/>
    <property type="match status" value="1"/>
</dbReference>
<feature type="compositionally biased region" description="Polar residues" evidence="1">
    <location>
        <begin position="251"/>
        <end position="260"/>
    </location>
</feature>
<sequence length="327" mass="38597">MNSTWFKERNETFVRLRIWCMLVCGQASMSLKLTDWCPTYGEKIKWKREKRKRLRVAGKSYINSKGDLVQERKIGEDCRCRRKCYQIVAEEQRHKLFDGYYALNSHDEQNAYLFGLIRKHDIARKRHKDSDRRTCSYKYFVRIRGKEVQICRLAFAHIHGISPHKIRILCQKQDQNIMFPRDGRGRHENRPRKISEETLNQVRNHIYSIIRSDRVENRGSEPAFAWRESEKPFRKNHPQFTRPRFKPRSPCPQQSSSTRQARGPGTGFERQPRLVLNEPDVLAWPCDQQRDPYVMVFCSQPQGAPNVLGDLGNTVTSQEAVEFLKGE</sequence>
<protein>
    <submittedName>
        <fullName evidence="2">Uncharacterized protein</fullName>
    </submittedName>
</protein>
<evidence type="ECO:0000256" key="1">
    <source>
        <dbReference type="SAM" id="MobiDB-lite"/>
    </source>
</evidence>
<dbReference type="AlphaFoldDB" id="A0A7R8VRV0"/>
<evidence type="ECO:0000313" key="2">
    <source>
        <dbReference type="EMBL" id="CAD7202491.1"/>
    </source>
</evidence>
<dbReference type="PANTHER" id="PTHR10773:SF19">
    <property type="match status" value="1"/>
</dbReference>
<accession>A0A7R8VRV0</accession>
<reference evidence="2" key="1">
    <citation type="submission" date="2020-11" db="EMBL/GenBank/DDBJ databases">
        <authorList>
            <person name="Tran Van P."/>
        </authorList>
    </citation>
    <scope>NUCLEOTIDE SEQUENCE</scope>
</reference>
<gene>
    <name evidence="2" type="ORF">TDIB3V08_LOCUS8673</name>
</gene>
<feature type="region of interest" description="Disordered" evidence="1">
    <location>
        <begin position="226"/>
        <end position="274"/>
    </location>
</feature>
<name>A0A7R8VRV0_TIMDO</name>
<proteinExistence type="predicted"/>
<organism evidence="2">
    <name type="scientific">Timema douglasi</name>
    <name type="common">Walking stick</name>
    <dbReference type="NCBI Taxonomy" id="61478"/>
    <lineage>
        <taxon>Eukaryota</taxon>
        <taxon>Metazoa</taxon>
        <taxon>Ecdysozoa</taxon>
        <taxon>Arthropoda</taxon>
        <taxon>Hexapoda</taxon>
        <taxon>Insecta</taxon>
        <taxon>Pterygota</taxon>
        <taxon>Neoptera</taxon>
        <taxon>Polyneoptera</taxon>
        <taxon>Phasmatodea</taxon>
        <taxon>Timematodea</taxon>
        <taxon>Timematoidea</taxon>
        <taxon>Timematidae</taxon>
        <taxon>Timema</taxon>
    </lineage>
</organism>